<protein>
    <recommendedName>
        <fullName evidence="4">Signal peptide prediction</fullName>
    </recommendedName>
</protein>
<keyword evidence="1" id="KW-0472">Membrane</keyword>
<evidence type="ECO:0000313" key="2">
    <source>
        <dbReference type="EMBL" id="ADY60213.1"/>
    </source>
</evidence>
<dbReference type="eggNOG" id="ENOG5032YN2">
    <property type="taxonomic scope" value="Bacteria"/>
</dbReference>
<keyword evidence="1" id="KW-1133">Transmembrane helix</keyword>
<accession>F0SQZ2</accession>
<gene>
    <name evidence="2" type="ordered locus">Plabr_2613</name>
</gene>
<name>F0SQZ2_RUBBR</name>
<dbReference type="PROSITE" id="PS51257">
    <property type="entry name" value="PROKAR_LIPOPROTEIN"/>
    <property type="match status" value="1"/>
</dbReference>
<keyword evidence="1" id="KW-0812">Transmembrane</keyword>
<dbReference type="RefSeq" id="WP_013628937.1">
    <property type="nucleotide sequence ID" value="NC_015174.1"/>
</dbReference>
<feature type="transmembrane region" description="Helical" evidence="1">
    <location>
        <begin position="94"/>
        <end position="114"/>
    </location>
</feature>
<evidence type="ECO:0000256" key="1">
    <source>
        <dbReference type="SAM" id="Phobius"/>
    </source>
</evidence>
<proteinExistence type="predicted"/>
<dbReference type="EMBL" id="CP002546">
    <property type="protein sequence ID" value="ADY60213.1"/>
    <property type="molecule type" value="Genomic_DNA"/>
</dbReference>
<evidence type="ECO:0008006" key="4">
    <source>
        <dbReference type="Google" id="ProtNLM"/>
    </source>
</evidence>
<dbReference type="STRING" id="756272.Plabr_2613"/>
<organism evidence="2 3">
    <name type="scientific">Rubinisphaera brasiliensis (strain ATCC 49424 / DSM 5305 / JCM 21570 / IAM 15109 / NBRC 103401 / IFAM 1448)</name>
    <name type="common">Planctomyces brasiliensis</name>
    <dbReference type="NCBI Taxonomy" id="756272"/>
    <lineage>
        <taxon>Bacteria</taxon>
        <taxon>Pseudomonadati</taxon>
        <taxon>Planctomycetota</taxon>
        <taxon>Planctomycetia</taxon>
        <taxon>Planctomycetales</taxon>
        <taxon>Planctomycetaceae</taxon>
        <taxon>Rubinisphaera</taxon>
    </lineage>
</organism>
<reference evidence="3" key="1">
    <citation type="submission" date="2011-02" db="EMBL/GenBank/DDBJ databases">
        <title>The complete genome of Planctomyces brasiliensis DSM 5305.</title>
        <authorList>
            <person name="Lucas S."/>
            <person name="Copeland A."/>
            <person name="Lapidus A."/>
            <person name="Bruce D."/>
            <person name="Goodwin L."/>
            <person name="Pitluck S."/>
            <person name="Kyrpides N."/>
            <person name="Mavromatis K."/>
            <person name="Pagani I."/>
            <person name="Ivanova N."/>
            <person name="Ovchinnikova G."/>
            <person name="Lu M."/>
            <person name="Detter J.C."/>
            <person name="Han C."/>
            <person name="Land M."/>
            <person name="Hauser L."/>
            <person name="Markowitz V."/>
            <person name="Cheng J.-F."/>
            <person name="Hugenholtz P."/>
            <person name="Woyke T."/>
            <person name="Wu D."/>
            <person name="Tindall B."/>
            <person name="Pomrenke H.G."/>
            <person name="Brambilla E."/>
            <person name="Klenk H.-P."/>
            <person name="Eisen J.A."/>
        </authorList>
    </citation>
    <scope>NUCLEOTIDE SEQUENCE [LARGE SCALE GENOMIC DNA]</scope>
    <source>
        <strain evidence="3">ATCC 49424 / DSM 5305 / JCM 21570 / NBRC 103401 / IFAM 1448</strain>
    </source>
</reference>
<dbReference type="HOGENOM" id="CLU_122371_0_0_0"/>
<keyword evidence="3" id="KW-1185">Reference proteome</keyword>
<dbReference type="Proteomes" id="UP000006860">
    <property type="component" value="Chromosome"/>
</dbReference>
<dbReference type="KEGG" id="pbs:Plabr_2613"/>
<sequence>MQKIREALTVCLLWLWVSPWTTVGLLIGAGSCVTGGRCQRRGHTLEFHGGLADWLLRLTPVGAIAITVGHVILGRTSAALDIARTHELVHVKQYERWGPLFVPIYFLLSAVVWFQGKDAYRDNPFEQAAYACDTPPHRRPLS</sequence>
<evidence type="ECO:0000313" key="3">
    <source>
        <dbReference type="Proteomes" id="UP000006860"/>
    </source>
</evidence>
<dbReference type="OrthoDB" id="274512at2"/>
<dbReference type="AlphaFoldDB" id="F0SQZ2"/>
<feature type="transmembrane region" description="Helical" evidence="1">
    <location>
        <begin position="54"/>
        <end position="73"/>
    </location>
</feature>